<evidence type="ECO:0000256" key="4">
    <source>
        <dbReference type="ARBA" id="ARBA00022692"/>
    </source>
</evidence>
<dbReference type="PANTHER" id="PTHR30329">
    <property type="entry name" value="STATOR ELEMENT OF FLAGELLAR MOTOR COMPLEX"/>
    <property type="match status" value="1"/>
</dbReference>
<keyword evidence="4 10" id="KW-0812">Transmembrane</keyword>
<evidence type="ECO:0000256" key="1">
    <source>
        <dbReference type="ARBA" id="ARBA00004162"/>
    </source>
</evidence>
<dbReference type="InterPro" id="IPR036737">
    <property type="entry name" value="OmpA-like_sf"/>
</dbReference>
<feature type="coiled-coil region" evidence="8">
    <location>
        <begin position="123"/>
        <end position="158"/>
    </location>
</feature>
<keyword evidence="5 10" id="KW-1133">Transmembrane helix</keyword>
<keyword evidence="13" id="KW-1185">Reference proteome</keyword>
<comment type="similarity">
    <text evidence="2">Belongs to the MotB family.</text>
</comment>
<evidence type="ECO:0000256" key="9">
    <source>
        <dbReference type="SAM" id="MobiDB-lite"/>
    </source>
</evidence>
<evidence type="ECO:0000256" key="6">
    <source>
        <dbReference type="ARBA" id="ARBA00023136"/>
    </source>
</evidence>
<sequence length="362" mass="38031">MQGDPIIVKKKKVAGHGGHHGGAWKVAYADFVTAMMAFFLLLWLLNVTTDEQRLGIADYFAPASTSQSTSGSGGVLGGTTLAPEGARISTSTGSPAVVLSIRPPEPTKGGKEGEDPDAPDDKMLGAKATEEQIQKELEEREQQAFKQAEEQLRQAIQDNPDLADLSRHLLIDNTPEGLRIQLVDQAQESMFAAGSAALSPKAQELIDLVAKAVRDLPNDLSISGHTDATPFRGGNGTYGNWELSSDRANATRRALIADGIPADRVEEVRGRADKEPLIANDPENPSNRRISMVLLRDKDLLAASSAGSAEPPPRPKGDVLPPRLQRGGPGGSDAVNGGGGNGGAGNGGQSDTGGTQFRLPGR</sequence>
<keyword evidence="12" id="KW-0282">Flagellum</keyword>
<keyword evidence="3" id="KW-1003">Cell membrane</keyword>
<evidence type="ECO:0000256" key="2">
    <source>
        <dbReference type="ARBA" id="ARBA00008914"/>
    </source>
</evidence>
<keyword evidence="12" id="KW-0969">Cilium</keyword>
<dbReference type="SUPFAM" id="SSF103088">
    <property type="entry name" value="OmpA-like"/>
    <property type="match status" value="1"/>
</dbReference>
<feature type="compositionally biased region" description="Gly residues" evidence="9">
    <location>
        <begin position="327"/>
        <end position="351"/>
    </location>
</feature>
<keyword evidence="12" id="KW-0966">Cell projection</keyword>
<dbReference type="NCBIfam" id="NF006548">
    <property type="entry name" value="PRK09041.1"/>
    <property type="match status" value="1"/>
</dbReference>
<dbReference type="Pfam" id="PF13677">
    <property type="entry name" value="MotB_plug"/>
    <property type="match status" value="1"/>
</dbReference>
<feature type="region of interest" description="Disordered" evidence="9">
    <location>
        <begin position="65"/>
        <end position="122"/>
    </location>
</feature>
<comment type="caution">
    <text evidence="12">The sequence shown here is derived from an EMBL/GenBank/DDBJ whole genome shotgun (WGS) entry which is preliminary data.</text>
</comment>
<keyword evidence="6 7" id="KW-0472">Membrane</keyword>
<dbReference type="CDD" id="cd07185">
    <property type="entry name" value="OmpA_C-like"/>
    <property type="match status" value="1"/>
</dbReference>
<evidence type="ECO:0000256" key="10">
    <source>
        <dbReference type="SAM" id="Phobius"/>
    </source>
</evidence>
<gene>
    <name evidence="12" type="primary">motB</name>
    <name evidence="12" type="ORF">ACFOGJ_05150</name>
</gene>
<dbReference type="InterPro" id="IPR050330">
    <property type="entry name" value="Bact_OuterMem_StrucFunc"/>
</dbReference>
<evidence type="ECO:0000256" key="5">
    <source>
        <dbReference type="ARBA" id="ARBA00022989"/>
    </source>
</evidence>
<organism evidence="12 13">
    <name type="scientific">Marinibaculum pumilum</name>
    <dbReference type="NCBI Taxonomy" id="1766165"/>
    <lineage>
        <taxon>Bacteria</taxon>
        <taxon>Pseudomonadati</taxon>
        <taxon>Pseudomonadota</taxon>
        <taxon>Alphaproteobacteria</taxon>
        <taxon>Rhodospirillales</taxon>
        <taxon>Rhodospirillaceae</taxon>
        <taxon>Marinibaculum</taxon>
    </lineage>
</organism>
<feature type="compositionally biased region" description="Basic and acidic residues" evidence="9">
    <location>
        <begin position="108"/>
        <end position="122"/>
    </location>
</feature>
<feature type="transmembrane region" description="Helical" evidence="10">
    <location>
        <begin position="26"/>
        <end position="45"/>
    </location>
</feature>
<dbReference type="PANTHER" id="PTHR30329:SF21">
    <property type="entry name" value="LIPOPROTEIN YIAD-RELATED"/>
    <property type="match status" value="1"/>
</dbReference>
<name>A0ABV7KW26_9PROT</name>
<dbReference type="InterPro" id="IPR025713">
    <property type="entry name" value="MotB-like_N_dom"/>
</dbReference>
<dbReference type="EMBL" id="JBHRTR010000015">
    <property type="protein sequence ID" value="MFC3226606.1"/>
    <property type="molecule type" value="Genomic_DNA"/>
</dbReference>
<evidence type="ECO:0000256" key="8">
    <source>
        <dbReference type="SAM" id="Coils"/>
    </source>
</evidence>
<dbReference type="InterPro" id="IPR006665">
    <property type="entry name" value="OmpA-like"/>
</dbReference>
<comment type="subcellular location">
    <subcellularLocation>
        <location evidence="1">Cell membrane</location>
        <topology evidence="1">Single-pass membrane protein</topology>
    </subcellularLocation>
</comment>
<evidence type="ECO:0000256" key="3">
    <source>
        <dbReference type="ARBA" id="ARBA00022475"/>
    </source>
</evidence>
<protein>
    <submittedName>
        <fullName evidence="12">Flagellar motor protein MotB</fullName>
    </submittedName>
</protein>
<dbReference type="RefSeq" id="WP_379898651.1">
    <property type="nucleotide sequence ID" value="NZ_JBHRTR010000015.1"/>
</dbReference>
<keyword evidence="8" id="KW-0175">Coiled coil</keyword>
<evidence type="ECO:0000256" key="7">
    <source>
        <dbReference type="PROSITE-ProRule" id="PRU00473"/>
    </source>
</evidence>
<dbReference type="Gene3D" id="3.30.1330.60">
    <property type="entry name" value="OmpA-like domain"/>
    <property type="match status" value="1"/>
</dbReference>
<dbReference type="Pfam" id="PF00691">
    <property type="entry name" value="OmpA"/>
    <property type="match status" value="1"/>
</dbReference>
<dbReference type="Proteomes" id="UP001595528">
    <property type="component" value="Unassembled WGS sequence"/>
</dbReference>
<dbReference type="PROSITE" id="PS51123">
    <property type="entry name" value="OMPA_2"/>
    <property type="match status" value="1"/>
</dbReference>
<feature type="domain" description="OmpA-like" evidence="11">
    <location>
        <begin position="178"/>
        <end position="298"/>
    </location>
</feature>
<feature type="region of interest" description="Disordered" evidence="9">
    <location>
        <begin position="304"/>
        <end position="362"/>
    </location>
</feature>
<reference evidence="13" key="1">
    <citation type="journal article" date="2019" name="Int. J. Syst. Evol. Microbiol.">
        <title>The Global Catalogue of Microorganisms (GCM) 10K type strain sequencing project: providing services to taxonomists for standard genome sequencing and annotation.</title>
        <authorList>
            <consortium name="The Broad Institute Genomics Platform"/>
            <consortium name="The Broad Institute Genome Sequencing Center for Infectious Disease"/>
            <person name="Wu L."/>
            <person name="Ma J."/>
        </authorList>
    </citation>
    <scope>NUCLEOTIDE SEQUENCE [LARGE SCALE GENOMIC DNA]</scope>
    <source>
        <strain evidence="13">KCTC 42964</strain>
    </source>
</reference>
<evidence type="ECO:0000259" key="11">
    <source>
        <dbReference type="PROSITE" id="PS51123"/>
    </source>
</evidence>
<evidence type="ECO:0000313" key="13">
    <source>
        <dbReference type="Proteomes" id="UP001595528"/>
    </source>
</evidence>
<proteinExistence type="inferred from homology"/>
<accession>A0ABV7KW26</accession>
<dbReference type="CDD" id="cd22249">
    <property type="entry name" value="UDM1_RNF168_RNF169-like"/>
    <property type="match status" value="1"/>
</dbReference>
<evidence type="ECO:0000313" key="12">
    <source>
        <dbReference type="EMBL" id="MFC3226606.1"/>
    </source>
</evidence>